<evidence type="ECO:0000259" key="6">
    <source>
        <dbReference type="PROSITE" id="PS51296"/>
    </source>
</evidence>
<dbReference type="PROSITE" id="PS51296">
    <property type="entry name" value="RIESKE"/>
    <property type="match status" value="1"/>
</dbReference>
<keyword evidence="1" id="KW-0001">2Fe-2S</keyword>
<keyword evidence="2" id="KW-0479">Metal-binding</keyword>
<dbReference type="GO" id="GO:0004497">
    <property type="term" value="F:monooxygenase activity"/>
    <property type="evidence" value="ECO:0007669"/>
    <property type="project" value="UniProtKB-KW"/>
</dbReference>
<dbReference type="PANTHER" id="PTHR21266:SF60">
    <property type="entry name" value="3-KETOSTEROID-9-ALPHA-MONOOXYGENASE, OXYGENASE COMPONENT"/>
    <property type="match status" value="1"/>
</dbReference>
<dbReference type="SUPFAM" id="SSF50022">
    <property type="entry name" value="ISP domain"/>
    <property type="match status" value="1"/>
</dbReference>
<keyword evidence="8" id="KW-1185">Reference proteome</keyword>
<dbReference type="SUPFAM" id="SSF55961">
    <property type="entry name" value="Bet v1-like"/>
    <property type="match status" value="1"/>
</dbReference>
<dbReference type="PANTHER" id="PTHR21266">
    <property type="entry name" value="IRON-SULFUR DOMAIN CONTAINING PROTEIN"/>
    <property type="match status" value="1"/>
</dbReference>
<evidence type="ECO:0000313" key="8">
    <source>
        <dbReference type="Proteomes" id="UP001059971"/>
    </source>
</evidence>
<evidence type="ECO:0000313" key="7">
    <source>
        <dbReference type="EMBL" id="BBF71321.1"/>
    </source>
</evidence>
<dbReference type="Gene3D" id="3.90.380.10">
    <property type="entry name" value="Naphthalene 1,2-dioxygenase Alpha Subunit, Chain A, domain 1"/>
    <property type="match status" value="1"/>
</dbReference>
<dbReference type="Gene3D" id="2.102.10.10">
    <property type="entry name" value="Rieske [2Fe-2S] iron-sulphur domain"/>
    <property type="match status" value="1"/>
</dbReference>
<evidence type="ECO:0000256" key="2">
    <source>
        <dbReference type="ARBA" id="ARBA00022723"/>
    </source>
</evidence>
<protein>
    <submittedName>
        <fullName evidence="7">Vanillate monooxygenase</fullName>
    </submittedName>
</protein>
<feature type="domain" description="Rieske" evidence="6">
    <location>
        <begin position="15"/>
        <end position="116"/>
    </location>
</feature>
<dbReference type="InterPro" id="IPR017941">
    <property type="entry name" value="Rieske_2Fe-2S"/>
</dbReference>
<sequence>MYPFREGSFAVRNGWYVAAFRNELGRELIARTILNQPVVLYRKEDGEAVAVGGRCPHRHFPLGKSCLTGDTIVCGYHGIAFGADGQCVDIPSQNVVPRAYRIPSYPLVEHGLWAWIWMGDADKADISLLPDLDEIGVTAPGMVARPFYVQEVLGRYQLLNDNLLDLSHLAYLHASSIGTAENASAPEVLTKRPGFLSCRRTMRNADAPAVMAAAGRYAGKIDRVTGMDFYLPGFHAGIGDMAYPQDHAEHPGETIVTSRVFHAVTPATHGSCIYFFAMASEDDAGMDFMFDYLRPVLEEDKFATEEIEKMLAVIGENPDELLIKTDRNAVEGRRMLQAMMDAERAVAAEPLPA</sequence>
<dbReference type="Pfam" id="PF00355">
    <property type="entry name" value="Rieske"/>
    <property type="match status" value="1"/>
</dbReference>
<dbReference type="InterPro" id="IPR036922">
    <property type="entry name" value="Rieske_2Fe-2S_sf"/>
</dbReference>
<evidence type="ECO:0000256" key="4">
    <source>
        <dbReference type="ARBA" id="ARBA00023004"/>
    </source>
</evidence>
<keyword evidence="5" id="KW-0411">Iron-sulfur</keyword>
<dbReference type="EMBL" id="AP018817">
    <property type="protein sequence ID" value="BBF71321.1"/>
    <property type="molecule type" value="Genomic_DNA"/>
</dbReference>
<dbReference type="RefSeq" id="WP_261935364.1">
    <property type="nucleotide sequence ID" value="NZ_AP018817.1"/>
</dbReference>
<dbReference type="InterPro" id="IPR050584">
    <property type="entry name" value="Cholesterol_7-desaturase"/>
</dbReference>
<dbReference type="Proteomes" id="UP001059971">
    <property type="component" value="Chromosome 1"/>
</dbReference>
<name>A0ABM7G8L0_9SPHN</name>
<keyword evidence="4" id="KW-0408">Iron</keyword>
<gene>
    <name evidence="7" type="ORF">SBA_ch1_35210</name>
</gene>
<organism evidence="7 8">
    <name type="scientific">Sphingomonas bisphenolicum</name>
    <dbReference type="NCBI Taxonomy" id="296544"/>
    <lineage>
        <taxon>Bacteria</taxon>
        <taxon>Pseudomonadati</taxon>
        <taxon>Pseudomonadota</taxon>
        <taxon>Alphaproteobacteria</taxon>
        <taxon>Sphingomonadales</taxon>
        <taxon>Sphingomonadaceae</taxon>
        <taxon>Sphingomonas</taxon>
    </lineage>
</organism>
<evidence type="ECO:0000256" key="1">
    <source>
        <dbReference type="ARBA" id="ARBA00022714"/>
    </source>
</evidence>
<dbReference type="Pfam" id="PF19112">
    <property type="entry name" value="VanA_C"/>
    <property type="match status" value="1"/>
</dbReference>
<proteinExistence type="predicted"/>
<keyword evidence="3" id="KW-0560">Oxidoreductase</keyword>
<accession>A0ABM7G8L0</accession>
<evidence type="ECO:0000256" key="3">
    <source>
        <dbReference type="ARBA" id="ARBA00023002"/>
    </source>
</evidence>
<keyword evidence="7" id="KW-0503">Monooxygenase</keyword>
<evidence type="ECO:0000256" key="5">
    <source>
        <dbReference type="ARBA" id="ARBA00023014"/>
    </source>
</evidence>
<dbReference type="InterPro" id="IPR044043">
    <property type="entry name" value="VanA_C_cat"/>
</dbReference>
<reference evidence="7" key="1">
    <citation type="submission" date="2018-07" db="EMBL/GenBank/DDBJ databases">
        <title>Complete genome sequence of Sphingomonas bisphenolicum strain AO1, a bisphenol A degradative bacterium isolated from Japanese farm field.</title>
        <authorList>
            <person name="Murakami M."/>
            <person name="Koh M."/>
            <person name="Koba S."/>
            <person name="Matsumura Y."/>
        </authorList>
    </citation>
    <scope>NUCLEOTIDE SEQUENCE</scope>
    <source>
        <strain evidence="7">AO1</strain>
    </source>
</reference>